<comment type="similarity">
    <text evidence="2">Belongs to the 3-hydroxyacyl-CoA dehydrogenase family.</text>
</comment>
<evidence type="ECO:0000256" key="4">
    <source>
        <dbReference type="PIRSR" id="PIRSR000105-1"/>
    </source>
</evidence>
<feature type="binding site" evidence="5">
    <location>
        <position position="96"/>
    </location>
    <ligand>
        <name>NAD(+)</name>
        <dbReference type="ChEBI" id="CHEBI:57540"/>
    </ligand>
</feature>
<evidence type="ECO:0000256" key="3">
    <source>
        <dbReference type="ARBA" id="ARBA00023002"/>
    </source>
</evidence>
<dbReference type="AlphaFoldDB" id="A0AAP7A2L3"/>
<sequence length="282" mass="30983">MHKAGIIGAGTMGIGMTVDLIWHGIPSVLIDVSENALAAAKSEILKTVRLAPLINRSAPRLTADQALELVTFDTEISAVANCNFIVENATENECVKKEIYGTLDQICPTEVCFAANTSCISITRIGSFTERPSKVIGMHFMNPVYMKSSVEVIRGYHTSADTIDQAHRFLDSLDKEAILVNDMPGFVSNRISHLFMNEAVYVVQDQVASPQEVDDIFKKCYGHKMGPLETADLIGLDTVLDSLNILYESYQDTKFRAAPLLQKMVDAGLYGKKAGKGFYNYS</sequence>
<evidence type="ECO:0000256" key="2">
    <source>
        <dbReference type="ARBA" id="ARBA00009463"/>
    </source>
</evidence>
<dbReference type="Proteomes" id="UP000552038">
    <property type="component" value="Unassembled WGS sequence"/>
</dbReference>
<dbReference type="PANTHER" id="PTHR48075">
    <property type="entry name" value="3-HYDROXYACYL-COA DEHYDROGENASE FAMILY PROTEIN"/>
    <property type="match status" value="1"/>
</dbReference>
<dbReference type="RefSeq" id="WP_163977172.1">
    <property type="nucleotide sequence ID" value="NZ_JABFOR010000016.1"/>
</dbReference>
<feature type="site" description="Important for catalytic activity" evidence="4">
    <location>
        <position position="139"/>
    </location>
</feature>
<dbReference type="InterPro" id="IPR006176">
    <property type="entry name" value="3-OHacyl-CoA_DH_NAD-bd"/>
</dbReference>
<gene>
    <name evidence="8" type="ORF">HMI46_14035</name>
</gene>
<name>A0AAP7A2L3_PAEAL</name>
<dbReference type="GO" id="GO:0006631">
    <property type="term" value="P:fatty acid metabolic process"/>
    <property type="evidence" value="ECO:0007669"/>
    <property type="project" value="InterPro"/>
</dbReference>
<dbReference type="Gene3D" id="3.40.50.720">
    <property type="entry name" value="NAD(P)-binding Rossmann-like Domain"/>
    <property type="match status" value="1"/>
</dbReference>
<dbReference type="PANTHER" id="PTHR48075:SF5">
    <property type="entry name" value="3-HYDROXYBUTYRYL-COA DEHYDROGENASE"/>
    <property type="match status" value="1"/>
</dbReference>
<dbReference type="GO" id="GO:0016616">
    <property type="term" value="F:oxidoreductase activity, acting on the CH-OH group of donors, NAD or NADP as acceptor"/>
    <property type="evidence" value="ECO:0007669"/>
    <property type="project" value="InterPro"/>
</dbReference>
<comment type="caution">
    <text evidence="8">The sequence shown here is derived from an EMBL/GenBank/DDBJ whole genome shotgun (WGS) entry which is preliminary data.</text>
</comment>
<dbReference type="EMBL" id="JABFOR010000016">
    <property type="protein sequence ID" value="NOJ71672.1"/>
    <property type="molecule type" value="Genomic_DNA"/>
</dbReference>
<evidence type="ECO:0000256" key="1">
    <source>
        <dbReference type="ARBA" id="ARBA00005086"/>
    </source>
</evidence>
<evidence type="ECO:0000259" key="7">
    <source>
        <dbReference type="Pfam" id="PF02737"/>
    </source>
</evidence>
<dbReference type="InterPro" id="IPR008927">
    <property type="entry name" value="6-PGluconate_DH-like_C_sf"/>
</dbReference>
<feature type="binding site" evidence="5">
    <location>
        <position position="273"/>
    </location>
    <ligand>
        <name>NAD(+)</name>
        <dbReference type="ChEBI" id="CHEBI:57540"/>
    </ligand>
</feature>
<dbReference type="Pfam" id="PF00725">
    <property type="entry name" value="3HCDH"/>
    <property type="match status" value="1"/>
</dbReference>
<evidence type="ECO:0000256" key="5">
    <source>
        <dbReference type="PIRSR" id="PIRSR000105-2"/>
    </source>
</evidence>
<dbReference type="InterPro" id="IPR006108">
    <property type="entry name" value="3HC_DH_C"/>
</dbReference>
<reference evidence="8 9" key="1">
    <citation type="submission" date="2020-05" db="EMBL/GenBank/DDBJ databases">
        <title>Whole genome sequencing and identification of novel metabolites from Paenibacillus alvei strain JR949.</title>
        <authorList>
            <person name="Rajendhran J."/>
            <person name="Sree Pranav P."/>
            <person name="Mahalakshmi B."/>
            <person name="Karthikeyan R."/>
        </authorList>
    </citation>
    <scope>NUCLEOTIDE SEQUENCE [LARGE SCALE GENOMIC DNA]</scope>
    <source>
        <strain evidence="8 9">JR949</strain>
    </source>
</reference>
<dbReference type="InterPro" id="IPR022694">
    <property type="entry name" value="3-OHacyl-CoA_DH"/>
</dbReference>
<dbReference type="InterPro" id="IPR013328">
    <property type="entry name" value="6PGD_dom2"/>
</dbReference>
<feature type="binding site" evidence="5">
    <location>
        <position position="142"/>
    </location>
    <ligand>
        <name>NAD(+)</name>
        <dbReference type="ChEBI" id="CHEBI:57540"/>
    </ligand>
</feature>
<evidence type="ECO:0000259" key="6">
    <source>
        <dbReference type="Pfam" id="PF00725"/>
    </source>
</evidence>
<dbReference type="InterPro" id="IPR036291">
    <property type="entry name" value="NAD(P)-bd_dom_sf"/>
</dbReference>
<protein>
    <submittedName>
        <fullName evidence="8">3-hydroxyacyl-CoA dehydrogenase family protein</fullName>
    </submittedName>
</protein>
<dbReference type="SUPFAM" id="SSF51735">
    <property type="entry name" value="NAD(P)-binding Rossmann-fold domains"/>
    <property type="match status" value="1"/>
</dbReference>
<evidence type="ECO:0000313" key="8">
    <source>
        <dbReference type="EMBL" id="NOJ71672.1"/>
    </source>
</evidence>
<feature type="binding site" evidence="5">
    <location>
        <begin position="8"/>
        <end position="13"/>
    </location>
    <ligand>
        <name>NAD(+)</name>
        <dbReference type="ChEBI" id="CHEBI:57540"/>
    </ligand>
</feature>
<keyword evidence="5" id="KW-0520">NAD</keyword>
<feature type="binding site" evidence="5">
    <location>
        <position position="118"/>
    </location>
    <ligand>
        <name>NAD(+)</name>
        <dbReference type="ChEBI" id="CHEBI:57540"/>
    </ligand>
</feature>
<dbReference type="GO" id="GO:0070403">
    <property type="term" value="F:NAD+ binding"/>
    <property type="evidence" value="ECO:0007669"/>
    <property type="project" value="InterPro"/>
</dbReference>
<dbReference type="SUPFAM" id="SSF48179">
    <property type="entry name" value="6-phosphogluconate dehydrogenase C-terminal domain-like"/>
    <property type="match status" value="1"/>
</dbReference>
<dbReference type="Gene3D" id="1.10.1040.10">
    <property type="entry name" value="N-(1-d-carboxylethyl)-l-norvaline Dehydrogenase, domain 2"/>
    <property type="match status" value="1"/>
</dbReference>
<feature type="domain" description="3-hydroxyacyl-CoA dehydrogenase C-terminal" evidence="6">
    <location>
        <begin position="185"/>
        <end position="281"/>
    </location>
</feature>
<dbReference type="Pfam" id="PF02737">
    <property type="entry name" value="3HCDH_N"/>
    <property type="match status" value="1"/>
</dbReference>
<organism evidence="8 9">
    <name type="scientific">Paenibacillus alvei</name>
    <name type="common">Bacillus alvei</name>
    <dbReference type="NCBI Taxonomy" id="44250"/>
    <lineage>
        <taxon>Bacteria</taxon>
        <taxon>Bacillati</taxon>
        <taxon>Bacillota</taxon>
        <taxon>Bacilli</taxon>
        <taxon>Bacillales</taxon>
        <taxon>Paenibacillaceae</taxon>
        <taxon>Paenibacillus</taxon>
    </lineage>
</organism>
<feature type="binding site" evidence="5">
    <location>
        <position position="91"/>
    </location>
    <ligand>
        <name>NAD(+)</name>
        <dbReference type="ChEBI" id="CHEBI:57540"/>
    </ligand>
</feature>
<keyword evidence="3" id="KW-0560">Oxidoreductase</keyword>
<accession>A0AAP7A2L3</accession>
<comment type="pathway">
    <text evidence="1">Lipid metabolism; butanoate metabolism.</text>
</comment>
<dbReference type="PIRSF" id="PIRSF000105">
    <property type="entry name" value="HCDH"/>
    <property type="match status" value="1"/>
</dbReference>
<feature type="binding site" evidence="5">
    <location>
        <position position="31"/>
    </location>
    <ligand>
        <name>NAD(+)</name>
        <dbReference type="ChEBI" id="CHEBI:57540"/>
    </ligand>
</feature>
<feature type="domain" description="3-hydroxyacyl-CoA dehydrogenase NAD binding" evidence="7">
    <location>
        <begin position="3"/>
        <end position="182"/>
    </location>
</feature>
<proteinExistence type="inferred from homology"/>
<evidence type="ECO:0000313" key="9">
    <source>
        <dbReference type="Proteomes" id="UP000552038"/>
    </source>
</evidence>